<reference evidence="2 3" key="1">
    <citation type="submission" date="2018-08" db="EMBL/GenBank/DDBJ databases">
        <title>Genome and evolution of the arbuscular mycorrhizal fungus Diversispora epigaea (formerly Glomus versiforme) and its bacterial endosymbionts.</title>
        <authorList>
            <person name="Sun X."/>
            <person name="Fei Z."/>
            <person name="Harrison M."/>
        </authorList>
    </citation>
    <scope>NUCLEOTIDE SEQUENCE [LARGE SCALE GENOMIC DNA]</scope>
    <source>
        <strain evidence="2 3">IT104</strain>
    </source>
</reference>
<dbReference type="EMBL" id="PQFF01000051">
    <property type="protein sequence ID" value="RHZ86102.1"/>
    <property type="molecule type" value="Genomic_DNA"/>
</dbReference>
<proteinExistence type="predicted"/>
<evidence type="ECO:0000256" key="1">
    <source>
        <dbReference type="SAM" id="Phobius"/>
    </source>
</evidence>
<evidence type="ECO:0000313" key="3">
    <source>
        <dbReference type="Proteomes" id="UP000266861"/>
    </source>
</evidence>
<evidence type="ECO:0000313" key="2">
    <source>
        <dbReference type="EMBL" id="RHZ86102.1"/>
    </source>
</evidence>
<name>A0A397JG14_9GLOM</name>
<keyword evidence="1" id="KW-1133">Transmembrane helix</keyword>
<organism evidence="2 3">
    <name type="scientific">Diversispora epigaea</name>
    <dbReference type="NCBI Taxonomy" id="1348612"/>
    <lineage>
        <taxon>Eukaryota</taxon>
        <taxon>Fungi</taxon>
        <taxon>Fungi incertae sedis</taxon>
        <taxon>Mucoromycota</taxon>
        <taxon>Glomeromycotina</taxon>
        <taxon>Glomeromycetes</taxon>
        <taxon>Diversisporales</taxon>
        <taxon>Diversisporaceae</taxon>
        <taxon>Diversispora</taxon>
    </lineage>
</organism>
<accession>A0A397JG14</accession>
<keyword evidence="1" id="KW-0472">Membrane</keyword>
<dbReference type="Proteomes" id="UP000266861">
    <property type="component" value="Unassembled WGS sequence"/>
</dbReference>
<gene>
    <name evidence="2" type="ORF">Glove_54g19</name>
</gene>
<sequence>MHSLDSSESNTRFSISYLRLMIFGSMRGRTLMASAIAYGLIIIVGFQIFIRLDPRGKDLHCSEKNNTYIDLLPAGNNTGGITVNIDF</sequence>
<dbReference type="AlphaFoldDB" id="A0A397JG14"/>
<keyword evidence="3" id="KW-1185">Reference proteome</keyword>
<keyword evidence="1" id="KW-0812">Transmembrane</keyword>
<protein>
    <submittedName>
        <fullName evidence="2">Uncharacterized protein</fullName>
    </submittedName>
</protein>
<feature type="transmembrane region" description="Helical" evidence="1">
    <location>
        <begin position="31"/>
        <end position="50"/>
    </location>
</feature>
<comment type="caution">
    <text evidence="2">The sequence shown here is derived from an EMBL/GenBank/DDBJ whole genome shotgun (WGS) entry which is preliminary data.</text>
</comment>